<name>A0A158EWW7_CABSO</name>
<dbReference type="PANTHER" id="PTHR44825:SF1">
    <property type="entry name" value="DNAJ HOMOLOG SUBFAMILY C MEMBER 4"/>
    <property type="match status" value="1"/>
</dbReference>
<evidence type="ECO:0000313" key="8">
    <source>
        <dbReference type="EMBL" id="SAL11993.1"/>
    </source>
</evidence>
<dbReference type="OrthoDB" id="8960697at2"/>
<feature type="region of interest" description="Disordered" evidence="5">
    <location>
        <begin position="72"/>
        <end position="101"/>
    </location>
</feature>
<feature type="transmembrane region" description="Helical" evidence="6">
    <location>
        <begin position="154"/>
        <end position="177"/>
    </location>
</feature>
<accession>A0A158EWW7</accession>
<evidence type="ECO:0000256" key="3">
    <source>
        <dbReference type="ARBA" id="ARBA00022989"/>
    </source>
</evidence>
<dbReference type="InterPro" id="IPR001623">
    <property type="entry name" value="DnaJ_domain"/>
</dbReference>
<gene>
    <name evidence="8" type="ORF">AWB64_00463</name>
</gene>
<evidence type="ECO:0000256" key="2">
    <source>
        <dbReference type="ARBA" id="ARBA00022692"/>
    </source>
</evidence>
<evidence type="ECO:0000259" key="7">
    <source>
        <dbReference type="PROSITE" id="PS50076"/>
    </source>
</evidence>
<protein>
    <submittedName>
        <fullName evidence="8">Chaperone protein DnaJ</fullName>
    </submittedName>
</protein>
<dbReference type="Pfam" id="PF06271">
    <property type="entry name" value="RDD"/>
    <property type="match status" value="1"/>
</dbReference>
<dbReference type="PRINTS" id="PR00625">
    <property type="entry name" value="JDOMAIN"/>
</dbReference>
<feature type="domain" description="J" evidence="7">
    <location>
        <begin position="6"/>
        <end position="70"/>
    </location>
</feature>
<keyword evidence="2 6" id="KW-0812">Transmembrane</keyword>
<keyword evidence="3 6" id="KW-1133">Transmembrane helix</keyword>
<dbReference type="RefSeq" id="WP_060816974.1">
    <property type="nucleotide sequence ID" value="NZ_FCOC02000001.1"/>
</dbReference>
<evidence type="ECO:0000256" key="5">
    <source>
        <dbReference type="SAM" id="MobiDB-lite"/>
    </source>
</evidence>
<proteinExistence type="predicted"/>
<evidence type="ECO:0000256" key="4">
    <source>
        <dbReference type="ARBA" id="ARBA00023136"/>
    </source>
</evidence>
<dbReference type="InterPro" id="IPR010432">
    <property type="entry name" value="RDD"/>
</dbReference>
<dbReference type="AlphaFoldDB" id="A0A158EWW7"/>
<dbReference type="GO" id="GO:0016020">
    <property type="term" value="C:membrane"/>
    <property type="evidence" value="ECO:0007669"/>
    <property type="project" value="UniProtKB-SubCell"/>
</dbReference>
<dbReference type="Gene3D" id="1.10.287.110">
    <property type="entry name" value="DnaJ domain"/>
    <property type="match status" value="1"/>
</dbReference>
<dbReference type="InterPro" id="IPR036869">
    <property type="entry name" value="J_dom_sf"/>
</dbReference>
<keyword evidence="4 6" id="KW-0472">Membrane</keyword>
<dbReference type="InterPro" id="IPR052763">
    <property type="entry name" value="DnaJ_C4"/>
</dbReference>
<evidence type="ECO:0000256" key="1">
    <source>
        <dbReference type="ARBA" id="ARBA00004141"/>
    </source>
</evidence>
<dbReference type="SMART" id="SM00271">
    <property type="entry name" value="DnaJ"/>
    <property type="match status" value="1"/>
</dbReference>
<dbReference type="Proteomes" id="UP000054893">
    <property type="component" value="Unassembled WGS sequence"/>
</dbReference>
<reference evidence="8 9" key="1">
    <citation type="submission" date="2016-01" db="EMBL/GenBank/DDBJ databases">
        <authorList>
            <person name="Oliw E.H."/>
        </authorList>
    </citation>
    <scope>NUCLEOTIDE SEQUENCE [LARGE SCALE GENOMIC DNA]</scope>
    <source>
        <strain evidence="8">LMG 22029</strain>
    </source>
</reference>
<feature type="transmembrane region" description="Helical" evidence="6">
    <location>
        <begin position="257"/>
        <end position="277"/>
    </location>
</feature>
<dbReference type="EMBL" id="FCOC02000001">
    <property type="protein sequence ID" value="SAL11993.1"/>
    <property type="molecule type" value="Genomic_DNA"/>
</dbReference>
<dbReference type="Pfam" id="PF00226">
    <property type="entry name" value="DnaJ"/>
    <property type="match status" value="1"/>
</dbReference>
<feature type="transmembrane region" description="Helical" evidence="6">
    <location>
        <begin position="208"/>
        <end position="228"/>
    </location>
</feature>
<comment type="subcellular location">
    <subcellularLocation>
        <location evidence="1">Membrane</location>
        <topology evidence="1">Multi-pass membrane protein</topology>
    </subcellularLocation>
</comment>
<sequence length="434" mass="48328">MSTTYTHYDNLKVARGAPPEVIRAAYKALSQRYHPDKNDSPDATRIMRILNDAYAVLSDPERRRVYDLSLEETNRESVEPSTENEVPPFHAEAPVPTQADPRHPAVIPMAGGWKRWFARSFDLWWETIAVVLVGTPLLARYSPGYVDLVNGPSGAMLAGLLFLPAALLLDAIIYRLFGNTPGKALLGARVGTIDGRKLAFQSYLGRNFSMWVQGLAFGIPIASLVTMGNQLRRLNQGKQTGYDEHTGVRVKAGEAGFVRVLLFTVAFLALVLIQVALKSRDQDTDRIIQSRTAPADYTWVNPLTQATMTVPRQWKSSVETVSNGSTAYMFTEASGHAVLVLGREVAPGWATPNYVRAFRKSVVDTMTFDDGVFVDNGNIWQADGKMSKQDLKVHIEIQRSGDKFWRIVAVQDRPYAYSDDMVANLSKSLWTTVW</sequence>
<dbReference type="CDD" id="cd06257">
    <property type="entry name" value="DnaJ"/>
    <property type="match status" value="1"/>
</dbReference>
<organism evidence="8 9">
    <name type="scientific">Caballeronia sordidicola</name>
    <name type="common">Burkholderia sordidicola</name>
    <dbReference type="NCBI Taxonomy" id="196367"/>
    <lineage>
        <taxon>Bacteria</taxon>
        <taxon>Pseudomonadati</taxon>
        <taxon>Pseudomonadota</taxon>
        <taxon>Betaproteobacteria</taxon>
        <taxon>Burkholderiales</taxon>
        <taxon>Burkholderiaceae</taxon>
        <taxon>Caballeronia</taxon>
    </lineage>
</organism>
<dbReference type="SUPFAM" id="SSF46565">
    <property type="entry name" value="Chaperone J-domain"/>
    <property type="match status" value="1"/>
</dbReference>
<evidence type="ECO:0000256" key="6">
    <source>
        <dbReference type="SAM" id="Phobius"/>
    </source>
</evidence>
<evidence type="ECO:0000313" key="9">
    <source>
        <dbReference type="Proteomes" id="UP000054893"/>
    </source>
</evidence>
<dbReference type="PROSITE" id="PS50076">
    <property type="entry name" value="DNAJ_2"/>
    <property type="match status" value="1"/>
</dbReference>
<feature type="transmembrane region" description="Helical" evidence="6">
    <location>
        <begin position="123"/>
        <end position="142"/>
    </location>
</feature>
<dbReference type="PANTHER" id="PTHR44825">
    <property type="match status" value="1"/>
</dbReference>